<dbReference type="PROSITE" id="PS50850">
    <property type="entry name" value="MFS"/>
    <property type="match status" value="1"/>
</dbReference>
<feature type="transmembrane region" description="Helical" evidence="6">
    <location>
        <begin position="323"/>
        <end position="345"/>
    </location>
</feature>
<dbReference type="InterPro" id="IPR011701">
    <property type="entry name" value="MFS"/>
</dbReference>
<feature type="transmembrane region" description="Helical" evidence="6">
    <location>
        <begin position="299"/>
        <end position="317"/>
    </location>
</feature>
<evidence type="ECO:0000256" key="1">
    <source>
        <dbReference type="ARBA" id="ARBA00004141"/>
    </source>
</evidence>
<dbReference type="InterPro" id="IPR036259">
    <property type="entry name" value="MFS_trans_sf"/>
</dbReference>
<dbReference type="Proteomes" id="UP001325680">
    <property type="component" value="Chromosome"/>
</dbReference>
<proteinExistence type="predicted"/>
<comment type="subcellular location">
    <subcellularLocation>
        <location evidence="1">Membrane</location>
        <topology evidence="1">Multi-pass membrane protein</topology>
    </subcellularLocation>
</comment>
<name>A0ABZ0W2C3_9BACT</name>
<sequence length="413" mass="45923">MSTAETIIQTRTFENVKQLPETNKKIATWLSFLLIPLSGLITDIYIPSMPHMAQDLHQPEHSIQLTLTLFLISYGASQFITGSLIDSFGRFRLTLFSLVIFIFSNLVIVSTRQIEMIYAMRIVQGITTGFIVVAKRAFFVDVYEGEKRKHYLSIMSIVWSSAPVIAPFIGGYLEKYFNWQANFYALAVYALVMLVLEWIYSGETLQNKRLFKGVQIVKDYRFMLKDKSFGWGIAMCGLSYGATMVFSLSGAFIIEHRLHFSAVVAGYAALLMGLAWMTGGFIGKALLNKAFLPKLKISNALQLIFAIAMIGMAAFSYNIYTLLAFAFLVHICVGFIFNNYFAFCLGRFPAMAGMASGLTGGGVYIVTSIVSYSVVGSLQPQNQQGLGCSYLITGVVSFLILHLLLRKVKAKTG</sequence>
<keyword evidence="3 6" id="KW-0812">Transmembrane</keyword>
<organism evidence="8 9">
    <name type="scientific">Niabella yanshanensis</name>
    <dbReference type="NCBI Taxonomy" id="577386"/>
    <lineage>
        <taxon>Bacteria</taxon>
        <taxon>Pseudomonadati</taxon>
        <taxon>Bacteroidota</taxon>
        <taxon>Chitinophagia</taxon>
        <taxon>Chitinophagales</taxon>
        <taxon>Chitinophagaceae</taxon>
        <taxon>Niabella</taxon>
    </lineage>
</organism>
<feature type="transmembrane region" description="Helical" evidence="6">
    <location>
        <begin position="181"/>
        <end position="200"/>
    </location>
</feature>
<dbReference type="InterPro" id="IPR020846">
    <property type="entry name" value="MFS_dom"/>
</dbReference>
<feature type="transmembrane region" description="Helical" evidence="6">
    <location>
        <begin position="260"/>
        <end position="287"/>
    </location>
</feature>
<evidence type="ECO:0000256" key="5">
    <source>
        <dbReference type="ARBA" id="ARBA00023136"/>
    </source>
</evidence>
<dbReference type="SUPFAM" id="SSF103473">
    <property type="entry name" value="MFS general substrate transporter"/>
    <property type="match status" value="1"/>
</dbReference>
<feature type="transmembrane region" description="Helical" evidence="6">
    <location>
        <begin position="384"/>
        <end position="405"/>
    </location>
</feature>
<evidence type="ECO:0000313" key="9">
    <source>
        <dbReference type="Proteomes" id="UP001325680"/>
    </source>
</evidence>
<keyword evidence="9" id="KW-1185">Reference proteome</keyword>
<feature type="transmembrane region" description="Helical" evidence="6">
    <location>
        <begin position="67"/>
        <end position="85"/>
    </location>
</feature>
<evidence type="ECO:0000256" key="6">
    <source>
        <dbReference type="SAM" id="Phobius"/>
    </source>
</evidence>
<keyword evidence="4 6" id="KW-1133">Transmembrane helix</keyword>
<keyword evidence="5 6" id="KW-0472">Membrane</keyword>
<dbReference type="PANTHER" id="PTHR23502:SF132">
    <property type="entry name" value="POLYAMINE TRANSPORTER 2-RELATED"/>
    <property type="match status" value="1"/>
</dbReference>
<feature type="transmembrane region" description="Helical" evidence="6">
    <location>
        <begin position="91"/>
        <end position="111"/>
    </location>
</feature>
<reference evidence="8 9" key="1">
    <citation type="submission" date="2023-12" db="EMBL/GenBank/DDBJ databases">
        <title>Genome sequencing and assembly of bacterial species from a model synthetic community.</title>
        <authorList>
            <person name="Hogle S.L."/>
        </authorList>
    </citation>
    <scope>NUCLEOTIDE SEQUENCE [LARGE SCALE GENOMIC DNA]</scope>
    <source>
        <strain evidence="8 9">HAMBI_3031</strain>
    </source>
</reference>
<feature type="domain" description="Major facilitator superfamily (MFS) profile" evidence="7">
    <location>
        <begin position="27"/>
        <end position="412"/>
    </location>
</feature>
<dbReference type="Gene3D" id="1.20.1720.10">
    <property type="entry name" value="Multidrug resistance protein D"/>
    <property type="match status" value="1"/>
</dbReference>
<feature type="transmembrane region" description="Helical" evidence="6">
    <location>
        <begin position="229"/>
        <end position="254"/>
    </location>
</feature>
<accession>A0ABZ0W2C3</accession>
<dbReference type="Pfam" id="PF07690">
    <property type="entry name" value="MFS_1"/>
    <property type="match status" value="1"/>
</dbReference>
<keyword evidence="2" id="KW-0813">Transport</keyword>
<evidence type="ECO:0000313" key="8">
    <source>
        <dbReference type="EMBL" id="WQD37413.1"/>
    </source>
</evidence>
<evidence type="ECO:0000259" key="7">
    <source>
        <dbReference type="PROSITE" id="PS50850"/>
    </source>
</evidence>
<evidence type="ECO:0000256" key="4">
    <source>
        <dbReference type="ARBA" id="ARBA00022989"/>
    </source>
</evidence>
<feature type="transmembrane region" description="Helical" evidence="6">
    <location>
        <begin position="151"/>
        <end position="169"/>
    </location>
</feature>
<gene>
    <name evidence="8" type="ORF">U0035_17225</name>
</gene>
<evidence type="ECO:0000256" key="2">
    <source>
        <dbReference type="ARBA" id="ARBA00022448"/>
    </source>
</evidence>
<dbReference type="PANTHER" id="PTHR23502">
    <property type="entry name" value="MAJOR FACILITATOR SUPERFAMILY"/>
    <property type="match status" value="1"/>
</dbReference>
<evidence type="ECO:0000256" key="3">
    <source>
        <dbReference type="ARBA" id="ARBA00022692"/>
    </source>
</evidence>
<protein>
    <submittedName>
        <fullName evidence="8">MFS transporter</fullName>
    </submittedName>
</protein>
<dbReference type="EMBL" id="CP139960">
    <property type="protein sequence ID" value="WQD37413.1"/>
    <property type="molecule type" value="Genomic_DNA"/>
</dbReference>
<feature type="transmembrane region" description="Helical" evidence="6">
    <location>
        <begin position="26"/>
        <end position="46"/>
    </location>
</feature>
<feature type="transmembrane region" description="Helical" evidence="6">
    <location>
        <begin position="357"/>
        <end position="378"/>
    </location>
</feature>
<dbReference type="RefSeq" id="WP_114792484.1">
    <property type="nucleotide sequence ID" value="NZ_CP139960.1"/>
</dbReference>